<evidence type="ECO:0000256" key="3">
    <source>
        <dbReference type="ARBA" id="ARBA00022692"/>
    </source>
</evidence>
<feature type="compositionally biased region" description="Basic and acidic residues" evidence="9">
    <location>
        <begin position="126"/>
        <end position="142"/>
    </location>
</feature>
<name>A0A6A4WID2_AMPAM</name>
<feature type="region of interest" description="Disordered" evidence="9">
    <location>
        <begin position="292"/>
        <end position="319"/>
    </location>
</feature>
<dbReference type="Proteomes" id="UP000440578">
    <property type="component" value="Unassembled WGS sequence"/>
</dbReference>
<feature type="compositionally biased region" description="Low complexity" evidence="9">
    <location>
        <begin position="928"/>
        <end position="940"/>
    </location>
</feature>
<feature type="compositionally biased region" description="Low complexity" evidence="9">
    <location>
        <begin position="7"/>
        <end position="17"/>
    </location>
</feature>
<feature type="compositionally biased region" description="Polar residues" evidence="9">
    <location>
        <begin position="292"/>
        <end position="308"/>
    </location>
</feature>
<evidence type="ECO:0000256" key="2">
    <source>
        <dbReference type="ARBA" id="ARBA00008619"/>
    </source>
</evidence>
<evidence type="ECO:0000256" key="6">
    <source>
        <dbReference type="ARBA" id="ARBA00023242"/>
    </source>
</evidence>
<evidence type="ECO:0000259" key="10">
    <source>
        <dbReference type="PROSITE" id="PS51049"/>
    </source>
</evidence>
<feature type="compositionally biased region" description="Low complexity" evidence="9">
    <location>
        <begin position="418"/>
        <end position="433"/>
    </location>
</feature>
<protein>
    <recommendedName>
        <fullName evidence="10">KASH domain-containing protein</fullName>
    </recommendedName>
</protein>
<comment type="similarity">
    <text evidence="2">Belongs to the nesprin family.</text>
</comment>
<feature type="region of interest" description="Disordered" evidence="9">
    <location>
        <begin position="411"/>
        <end position="544"/>
    </location>
</feature>
<dbReference type="Gene3D" id="1.20.58.60">
    <property type="match status" value="1"/>
</dbReference>
<keyword evidence="4" id="KW-1133">Transmembrane helix</keyword>
<feature type="domain" description="KASH" evidence="10">
    <location>
        <begin position="1077"/>
        <end position="1132"/>
    </location>
</feature>
<dbReference type="GO" id="GO:0048471">
    <property type="term" value="C:perinuclear region of cytoplasm"/>
    <property type="evidence" value="ECO:0007669"/>
    <property type="project" value="TreeGrafter"/>
</dbReference>
<dbReference type="GO" id="GO:0007010">
    <property type="term" value="P:cytoskeleton organization"/>
    <property type="evidence" value="ECO:0007669"/>
    <property type="project" value="TreeGrafter"/>
</dbReference>
<evidence type="ECO:0000313" key="12">
    <source>
        <dbReference type="Proteomes" id="UP000440578"/>
    </source>
</evidence>
<feature type="region of interest" description="Disordered" evidence="9">
    <location>
        <begin position="1"/>
        <end position="49"/>
    </location>
</feature>
<evidence type="ECO:0000256" key="8">
    <source>
        <dbReference type="SAM" id="Coils"/>
    </source>
</evidence>
<dbReference type="GO" id="GO:0007097">
    <property type="term" value="P:nuclear migration"/>
    <property type="evidence" value="ECO:0007669"/>
    <property type="project" value="TreeGrafter"/>
</dbReference>
<keyword evidence="6" id="KW-0539">Nucleus</keyword>
<keyword evidence="12" id="KW-1185">Reference proteome</keyword>
<comment type="subcellular location">
    <subcellularLocation>
        <location evidence="1">Nucleus membrane</location>
    </subcellularLocation>
</comment>
<keyword evidence="8" id="KW-0175">Coiled coil</keyword>
<evidence type="ECO:0000256" key="5">
    <source>
        <dbReference type="ARBA" id="ARBA00023136"/>
    </source>
</evidence>
<feature type="region of interest" description="Disordered" evidence="9">
    <location>
        <begin position="65"/>
        <end position="170"/>
    </location>
</feature>
<dbReference type="PROSITE" id="PS51049">
    <property type="entry name" value="KASH"/>
    <property type="match status" value="1"/>
</dbReference>
<dbReference type="SMART" id="SM01249">
    <property type="entry name" value="KASH"/>
    <property type="match status" value="1"/>
</dbReference>
<keyword evidence="5 7" id="KW-0472">Membrane</keyword>
<dbReference type="CDD" id="cd00176">
    <property type="entry name" value="SPEC"/>
    <property type="match status" value="1"/>
</dbReference>
<evidence type="ECO:0000256" key="9">
    <source>
        <dbReference type="SAM" id="MobiDB-lite"/>
    </source>
</evidence>
<feature type="topological domain" description="Perinuclear space" evidence="7">
    <location>
        <begin position="1107"/>
        <end position="1132"/>
    </location>
</feature>
<dbReference type="SUPFAM" id="SSF46966">
    <property type="entry name" value="Spectrin repeat"/>
    <property type="match status" value="1"/>
</dbReference>
<organism evidence="11 12">
    <name type="scientific">Amphibalanus amphitrite</name>
    <name type="common">Striped barnacle</name>
    <name type="synonym">Balanus amphitrite</name>
    <dbReference type="NCBI Taxonomy" id="1232801"/>
    <lineage>
        <taxon>Eukaryota</taxon>
        <taxon>Metazoa</taxon>
        <taxon>Ecdysozoa</taxon>
        <taxon>Arthropoda</taxon>
        <taxon>Crustacea</taxon>
        <taxon>Multicrustacea</taxon>
        <taxon>Cirripedia</taxon>
        <taxon>Thoracica</taxon>
        <taxon>Thoracicalcarea</taxon>
        <taxon>Balanomorpha</taxon>
        <taxon>Balanoidea</taxon>
        <taxon>Balanidae</taxon>
        <taxon>Amphibalaninae</taxon>
        <taxon>Amphibalanus</taxon>
    </lineage>
</organism>
<feature type="compositionally biased region" description="Low complexity" evidence="9">
    <location>
        <begin position="462"/>
        <end position="473"/>
    </location>
</feature>
<dbReference type="PANTHER" id="PTHR21524">
    <property type="entry name" value="SPECTRIN REPEAT CONTAINING NUCLEAR ENVELOPE PROTEIN 2"/>
    <property type="match status" value="1"/>
</dbReference>
<dbReference type="Pfam" id="PF10541">
    <property type="entry name" value="KASH"/>
    <property type="match status" value="1"/>
</dbReference>
<proteinExistence type="inferred from homology"/>
<feature type="compositionally biased region" description="Polar residues" evidence="9">
    <location>
        <begin position="505"/>
        <end position="514"/>
    </location>
</feature>
<comment type="caution">
    <text evidence="11">The sequence shown here is derived from an EMBL/GenBank/DDBJ whole genome shotgun (WGS) entry which is preliminary data.</text>
</comment>
<evidence type="ECO:0000256" key="4">
    <source>
        <dbReference type="ARBA" id="ARBA00022989"/>
    </source>
</evidence>
<evidence type="ECO:0000256" key="1">
    <source>
        <dbReference type="ARBA" id="ARBA00004126"/>
    </source>
</evidence>
<dbReference type="PANTHER" id="PTHR21524:SF5">
    <property type="entry name" value="SPECTRIN REPEAT CONTAINING NUCLEAR ENVELOPE PROTEIN 2"/>
    <property type="match status" value="1"/>
</dbReference>
<dbReference type="InterPro" id="IPR018159">
    <property type="entry name" value="Spectrin/alpha-actinin"/>
</dbReference>
<feature type="compositionally biased region" description="Low complexity" evidence="9">
    <location>
        <begin position="201"/>
        <end position="214"/>
    </location>
</feature>
<evidence type="ECO:0000313" key="11">
    <source>
        <dbReference type="EMBL" id="KAF0303380.1"/>
    </source>
</evidence>
<feature type="compositionally biased region" description="Low complexity" evidence="9">
    <location>
        <begin position="28"/>
        <end position="42"/>
    </location>
</feature>
<feature type="topological domain" description="Cytoplasmic" evidence="7">
    <location>
        <begin position="1"/>
        <end position="1085"/>
    </location>
</feature>
<dbReference type="EMBL" id="VIIS01000949">
    <property type="protein sequence ID" value="KAF0303380.1"/>
    <property type="molecule type" value="Genomic_DNA"/>
</dbReference>
<dbReference type="OrthoDB" id="6382919at2759"/>
<feature type="region of interest" description="Disordered" evidence="9">
    <location>
        <begin position="200"/>
        <end position="222"/>
    </location>
</feature>
<reference evidence="11 12" key="1">
    <citation type="submission" date="2019-07" db="EMBL/GenBank/DDBJ databases">
        <title>Draft genome assembly of a fouling barnacle, Amphibalanus amphitrite (Darwin, 1854): The first reference genome for Thecostraca.</title>
        <authorList>
            <person name="Kim W."/>
        </authorList>
    </citation>
    <scope>NUCLEOTIDE SEQUENCE [LARGE SCALE GENOMIC DNA]</scope>
    <source>
        <strain evidence="11">SNU_AA5</strain>
        <tissue evidence="11">Soma without cirri and trophi</tissue>
    </source>
</reference>
<keyword evidence="3 7" id="KW-0812">Transmembrane</keyword>
<feature type="compositionally biased region" description="Basic residues" evidence="9">
    <location>
        <begin position="450"/>
        <end position="461"/>
    </location>
</feature>
<feature type="region of interest" description="Disordered" evidence="9">
    <location>
        <begin position="923"/>
        <end position="976"/>
    </location>
</feature>
<feature type="compositionally biased region" description="Basic residues" evidence="9">
    <location>
        <begin position="598"/>
        <end position="612"/>
    </location>
</feature>
<evidence type="ECO:0000256" key="7">
    <source>
        <dbReference type="PROSITE-ProRule" id="PRU00385"/>
    </source>
</evidence>
<dbReference type="InterPro" id="IPR012315">
    <property type="entry name" value="KASH"/>
</dbReference>
<dbReference type="GO" id="GO:0031965">
    <property type="term" value="C:nuclear membrane"/>
    <property type="evidence" value="ECO:0007669"/>
    <property type="project" value="UniProtKB-SubCell"/>
</dbReference>
<dbReference type="AlphaFoldDB" id="A0A6A4WID2"/>
<dbReference type="GO" id="GO:0019894">
    <property type="term" value="F:kinesin binding"/>
    <property type="evidence" value="ECO:0007669"/>
    <property type="project" value="TreeGrafter"/>
</dbReference>
<gene>
    <name evidence="11" type="ORF">FJT64_024617</name>
</gene>
<dbReference type="GO" id="GO:0006997">
    <property type="term" value="P:nucleus organization"/>
    <property type="evidence" value="ECO:0007669"/>
    <property type="project" value="TreeGrafter"/>
</dbReference>
<feature type="coiled-coil region" evidence="8">
    <location>
        <begin position="799"/>
        <end position="829"/>
    </location>
</feature>
<accession>A0A6A4WID2</accession>
<sequence>MRVLEQAAPGSGPASPAKSMEREVLDRGYSSENSGQSSDSSEGAGGVPLSCGVRRAAVNTSNVRLEIVTADGAAVSDDADDGCRGDESASRPPGGSSVAGGGSDADGDQFSSPQRPADNCATFYFRHSDTESERAPRARRPDPLSSDLEYASPAWPESDSDWLNNSGLDDSDLEQIGFATAVEILSELGERDAAVAADVEPGSGAAAAAGQAGRPPQPPPCDSEIHRLVERAESLVRADLRRTLPPLELDRQVKAKGRRVREWLRRQHGRRACEPAGAAAGAAAAAVDVSGQVTDSSCDASGEYTTGESDGDEGASSASEDLTCSMITCHELATPTAGASPPTAGPALLDMTTTPKARRRLGLGLGTLRVVLRSKKRRSNERPWSLHGLTSAGRLRPAALSVSETALNEMLTPTNEKGVTSSSSNTTVSAGAVPKMLPNSASFDSPFWGARRRSRPHRHSATRSSGSEGSGSSPTHRRRRSLRSSGSEGERGRAPGMSAAESHRSSMLSCTTEATLVEVEVSPRTVSDASPRDPPEEVSSVSEQAWDTYQELKEVTELGSEGSVDPDAVRRLLDCDDYRRFIDSHSDCASSQVSSVRGHTRSPAKRSRRKPRAPTDSLDSDSDCDELQSILAESRDNLTVVQAELERRAADPDATYSSILATCRSELSRLEQVRILVNPLGLGHDPASACYRTEVAEVTGGHDRVIIKVSDVVEVYEDSRKVEHSERVLTNTVDFDSELGPSLTQNVIQRWEALRSAAMERQQSADNLIALQERTRSFRHALRSLDERVTRASTKVESVDELQAHISALQALQAELADRRRELVAVNTDVHGFVTSGGSPSLKEDIATLYRLWDEVNHRARSQLEQLSALQCTWRQFQAARAELTAVLEEDRLKLGLLREALLTGGDVGSRVQDVARVLTERSARLPTDTAETAAAAPGSAEEDKSASLPDPLSTPSLDELSEGTSGYDSACSDDLSERERRLGRLRRMARDLEALVSPASPAWNDIETTLSSATSELRDLQQSCRDLVIKTTCQYQPGDEGDCSAADSTALRRKSYSASRRELSAAGAARSGGGRRGWLWRVLRAALPFQLALMLCFCVACLLEPHCCDNLNNLSMSLTPQLRYMRGPPPI</sequence>
<feature type="region of interest" description="Disordered" evidence="9">
    <location>
        <begin position="591"/>
        <end position="623"/>
    </location>
</feature>